<sequence>MCVPNVATNSSPAAPSLSTRPRGPPSQRPSMRTASPNMWNGPMLLRSPAGSVAMDWVTSF</sequence>
<feature type="region of interest" description="Disordered" evidence="1">
    <location>
        <begin position="1"/>
        <end position="42"/>
    </location>
</feature>
<accession>A0ABN9CNW7</accession>
<evidence type="ECO:0000313" key="3">
    <source>
        <dbReference type="Proteomes" id="UP001162483"/>
    </source>
</evidence>
<gene>
    <name evidence="2" type="ORF">SPARVUS_LOCUS5500926</name>
</gene>
<dbReference type="EMBL" id="CATNWA010011489">
    <property type="protein sequence ID" value="CAI9561821.1"/>
    <property type="molecule type" value="Genomic_DNA"/>
</dbReference>
<comment type="caution">
    <text evidence="2">The sequence shown here is derived from an EMBL/GenBank/DDBJ whole genome shotgun (WGS) entry which is preliminary data.</text>
</comment>
<proteinExistence type="predicted"/>
<evidence type="ECO:0000313" key="2">
    <source>
        <dbReference type="EMBL" id="CAI9561821.1"/>
    </source>
</evidence>
<protein>
    <submittedName>
        <fullName evidence="2">Uncharacterized protein</fullName>
    </submittedName>
</protein>
<organism evidence="2 3">
    <name type="scientific">Staurois parvus</name>
    <dbReference type="NCBI Taxonomy" id="386267"/>
    <lineage>
        <taxon>Eukaryota</taxon>
        <taxon>Metazoa</taxon>
        <taxon>Chordata</taxon>
        <taxon>Craniata</taxon>
        <taxon>Vertebrata</taxon>
        <taxon>Euteleostomi</taxon>
        <taxon>Amphibia</taxon>
        <taxon>Batrachia</taxon>
        <taxon>Anura</taxon>
        <taxon>Neobatrachia</taxon>
        <taxon>Ranoidea</taxon>
        <taxon>Ranidae</taxon>
        <taxon>Staurois</taxon>
    </lineage>
</organism>
<keyword evidence="3" id="KW-1185">Reference proteome</keyword>
<dbReference type="Proteomes" id="UP001162483">
    <property type="component" value="Unassembled WGS sequence"/>
</dbReference>
<feature type="compositionally biased region" description="Polar residues" evidence="1">
    <location>
        <begin position="1"/>
        <end position="19"/>
    </location>
</feature>
<name>A0ABN9CNW7_9NEOB</name>
<evidence type="ECO:0000256" key="1">
    <source>
        <dbReference type="SAM" id="MobiDB-lite"/>
    </source>
</evidence>
<feature type="compositionally biased region" description="Polar residues" evidence="1">
    <location>
        <begin position="28"/>
        <end position="38"/>
    </location>
</feature>
<reference evidence="2" key="1">
    <citation type="submission" date="2023-05" db="EMBL/GenBank/DDBJ databases">
        <authorList>
            <person name="Stuckert A."/>
        </authorList>
    </citation>
    <scope>NUCLEOTIDE SEQUENCE</scope>
</reference>